<accession>A0A3A9ZWW7</accession>
<evidence type="ECO:0000313" key="1">
    <source>
        <dbReference type="EMBL" id="RKN52789.1"/>
    </source>
</evidence>
<dbReference type="EMBL" id="RBAN01000004">
    <property type="protein sequence ID" value="RKN52789.1"/>
    <property type="molecule type" value="Genomic_DNA"/>
</dbReference>
<proteinExistence type="predicted"/>
<dbReference type="AlphaFoldDB" id="A0A3A9ZWW7"/>
<dbReference type="RefSeq" id="WP_120781696.1">
    <property type="nucleotide sequence ID" value="NZ_JBHLUP010000002.1"/>
</dbReference>
<comment type="caution">
    <text evidence="1">The sequence shown here is derived from an EMBL/GenBank/DDBJ whole genome shotgun (WGS) entry which is preliminary data.</text>
</comment>
<name>A0A3A9ZWW7_9ACTN</name>
<gene>
    <name evidence="1" type="ORF">D7193_23440</name>
</gene>
<evidence type="ECO:0000313" key="2">
    <source>
        <dbReference type="Proteomes" id="UP000279968"/>
    </source>
</evidence>
<protein>
    <submittedName>
        <fullName evidence="1">Uncharacterized protein</fullName>
    </submittedName>
</protein>
<sequence>MREASIGSQVAFTDAVATCVGCNSRPHFHATNSRQLQPELIEAGFTAGQLDAFRALLRDPGFAVMSYQFVSTRGRRPGGWAA</sequence>
<keyword evidence="2" id="KW-1185">Reference proteome</keyword>
<dbReference type="Proteomes" id="UP000279968">
    <property type="component" value="Unassembled WGS sequence"/>
</dbReference>
<dbReference type="OrthoDB" id="3469983at2"/>
<organism evidence="1 2">
    <name type="scientific">Micromonospora costi</name>
    <dbReference type="NCBI Taxonomy" id="1530042"/>
    <lineage>
        <taxon>Bacteria</taxon>
        <taxon>Bacillati</taxon>
        <taxon>Actinomycetota</taxon>
        <taxon>Actinomycetes</taxon>
        <taxon>Micromonosporales</taxon>
        <taxon>Micromonosporaceae</taxon>
        <taxon>Micromonospora</taxon>
    </lineage>
</organism>
<reference evidence="1 2" key="1">
    <citation type="journal article" date="2015" name="Int. J. Syst. Evol. Microbiol.">
        <title>Micromonospora costi sp. nov., isolated from a leaf of Costus speciosus.</title>
        <authorList>
            <person name="Thawai C."/>
        </authorList>
    </citation>
    <scope>NUCLEOTIDE SEQUENCE [LARGE SCALE GENOMIC DNA]</scope>
    <source>
        <strain evidence="1 2">CS1-12</strain>
    </source>
</reference>